<feature type="compositionally biased region" description="Polar residues" evidence="1">
    <location>
        <begin position="575"/>
        <end position="586"/>
    </location>
</feature>
<dbReference type="EMBL" id="CP092868">
    <property type="protein sequence ID" value="UYV69430.1"/>
    <property type="molecule type" value="Genomic_DNA"/>
</dbReference>
<proteinExistence type="predicted"/>
<gene>
    <name evidence="2" type="ORF">LAZ67_6003559</name>
</gene>
<dbReference type="Proteomes" id="UP001235939">
    <property type="component" value="Chromosome 06"/>
</dbReference>
<feature type="region of interest" description="Disordered" evidence="1">
    <location>
        <begin position="485"/>
        <end position="586"/>
    </location>
</feature>
<name>A0ABY6KKP6_9ARAC</name>
<feature type="compositionally biased region" description="Low complexity" evidence="1">
    <location>
        <begin position="546"/>
        <end position="561"/>
    </location>
</feature>
<dbReference type="Gene3D" id="3.60.10.10">
    <property type="entry name" value="Endonuclease/exonuclease/phosphatase"/>
    <property type="match status" value="1"/>
</dbReference>
<evidence type="ECO:0000313" key="3">
    <source>
        <dbReference type="Proteomes" id="UP001235939"/>
    </source>
</evidence>
<sequence>MERKLKQRICIEFYARREAFITLRDGVKLSQIPTRLDVKSKGVVTHVHVTYDWSSKRQAGASCGFSCCTHRSLDQTALHFERLSCCSTTGYYCYARLTPSPPEIQGENQIPKSPQKRRTMIEIQMDILLKNDKVSAVIDRAHKQGSYCLLQGKLSRIKFRVATLNTRGIVALRRRIQLCCFLKEHEIDICFLQETNVMSLDDVEDLCHGYIAVVASATTIVGSGLVLFTRINRAANGLQLFKHTNSVKIRHLLLPLLQLPHQLKNPTTPRIKRLPHHQHNKSKVMRIHSLPALRNHHADRPQGHKSSEKNSNHLKVLNINIRIKDPGAFGRLPHSLFEEIYLLGLQKCYRPLFQTGGLKLTEKTRPQFWPTEKRPLGDHGFGLWPSLKKKNHRSSSTLRRSPAMDSCKKKKKANKSSQPSVDIAALVEEDNMVISRHYQILQSLGQPSLAALHLDLIRFIKQLTEIIKCLVKDVKNLKTCQTTQTGPALTCKDSSAQTEPIKPATPAPAAVPVAAPAPKKPDTALTKRKQPEASNPPAKRTKSRIPAKPASSRAPKPAVAKGTQNSSREHLGISTGAQRRPWNNPQAEPRDILKAVRAAHTLPQGILGVSAHQGKTGAALQHSRGHSCLQLCPGQQATFC</sequence>
<keyword evidence="3" id="KW-1185">Reference proteome</keyword>
<reference evidence="2 3" key="1">
    <citation type="submission" date="2022-01" db="EMBL/GenBank/DDBJ databases">
        <title>A chromosomal length assembly of Cordylochernes scorpioides.</title>
        <authorList>
            <person name="Zeh D."/>
            <person name="Zeh J."/>
        </authorList>
    </citation>
    <scope>NUCLEOTIDE SEQUENCE [LARGE SCALE GENOMIC DNA]</scope>
    <source>
        <strain evidence="2">IN4F17</strain>
        <tissue evidence="2">Whole Body</tissue>
    </source>
</reference>
<evidence type="ECO:0000256" key="1">
    <source>
        <dbReference type="SAM" id="MobiDB-lite"/>
    </source>
</evidence>
<feature type="region of interest" description="Disordered" evidence="1">
    <location>
        <begin position="387"/>
        <end position="419"/>
    </location>
</feature>
<evidence type="ECO:0000313" key="2">
    <source>
        <dbReference type="EMBL" id="UYV69430.1"/>
    </source>
</evidence>
<feature type="compositionally biased region" description="Polar residues" evidence="1">
    <location>
        <begin position="485"/>
        <end position="498"/>
    </location>
</feature>
<protein>
    <submittedName>
        <fullName evidence="2">Uncharacterized protein</fullName>
    </submittedName>
</protein>
<organism evidence="2 3">
    <name type="scientific">Cordylochernes scorpioides</name>
    <dbReference type="NCBI Taxonomy" id="51811"/>
    <lineage>
        <taxon>Eukaryota</taxon>
        <taxon>Metazoa</taxon>
        <taxon>Ecdysozoa</taxon>
        <taxon>Arthropoda</taxon>
        <taxon>Chelicerata</taxon>
        <taxon>Arachnida</taxon>
        <taxon>Pseudoscorpiones</taxon>
        <taxon>Cheliferoidea</taxon>
        <taxon>Chernetidae</taxon>
        <taxon>Cordylochernes</taxon>
    </lineage>
</organism>
<dbReference type="SUPFAM" id="SSF56219">
    <property type="entry name" value="DNase I-like"/>
    <property type="match status" value="1"/>
</dbReference>
<feature type="compositionally biased region" description="Low complexity" evidence="1">
    <location>
        <begin position="500"/>
        <end position="517"/>
    </location>
</feature>
<dbReference type="InterPro" id="IPR036691">
    <property type="entry name" value="Endo/exonu/phosph_ase_sf"/>
</dbReference>
<accession>A0ABY6KKP6</accession>